<sequence>MLSQTYYLVRSKVDGQYLTANPDRPSEQVNKISYLLLFSEHFDALTYLNKYGEDLRDRLAVESIPGSQLPGLLKRWSYSGIAIVRDPLLPQVEFLEMT</sequence>
<dbReference type="RefSeq" id="WP_168571413.1">
    <property type="nucleotide sequence ID" value="NZ_CP051167.1"/>
</dbReference>
<evidence type="ECO:0000313" key="2">
    <source>
        <dbReference type="Proteomes" id="UP000500857"/>
    </source>
</evidence>
<organism evidence="1 2">
    <name type="scientific">Oxynema aestuarii AP17</name>
    <dbReference type="NCBI Taxonomy" id="2064643"/>
    <lineage>
        <taxon>Bacteria</taxon>
        <taxon>Bacillati</taxon>
        <taxon>Cyanobacteriota</taxon>
        <taxon>Cyanophyceae</taxon>
        <taxon>Oscillatoriophycideae</taxon>
        <taxon>Oscillatoriales</taxon>
        <taxon>Oscillatoriaceae</taxon>
        <taxon>Oxynema</taxon>
        <taxon>Oxynema aestuarii</taxon>
    </lineage>
</organism>
<evidence type="ECO:0000313" key="1">
    <source>
        <dbReference type="EMBL" id="QIZ73267.1"/>
    </source>
</evidence>
<accession>A0A6H1U4H2</accession>
<dbReference type="EMBL" id="CP051167">
    <property type="protein sequence ID" value="QIZ73267.1"/>
    <property type="molecule type" value="Genomic_DNA"/>
</dbReference>
<name>A0A6H1U4H2_9CYAN</name>
<dbReference type="AlphaFoldDB" id="A0A6H1U4H2"/>
<dbReference type="KEGG" id="oxy:HCG48_23905"/>
<keyword evidence="2" id="KW-1185">Reference proteome</keyword>
<dbReference type="Proteomes" id="UP000500857">
    <property type="component" value="Chromosome"/>
</dbReference>
<reference evidence="1 2" key="1">
    <citation type="submission" date="2020-04" db="EMBL/GenBank/DDBJ databases">
        <authorList>
            <person name="Basu S."/>
            <person name="Maruthanayagam V."/>
            <person name="Chakraborty S."/>
            <person name="Pramanik A."/>
            <person name="Mukherjee J."/>
            <person name="Brink B."/>
        </authorList>
    </citation>
    <scope>NUCLEOTIDE SEQUENCE [LARGE SCALE GENOMIC DNA]</scope>
    <source>
        <strain evidence="1 2">AP17</strain>
    </source>
</reference>
<protein>
    <submittedName>
        <fullName evidence="1">Uncharacterized protein</fullName>
    </submittedName>
</protein>
<gene>
    <name evidence="1" type="ORF">HCG48_23905</name>
</gene>
<proteinExistence type="predicted"/>